<evidence type="ECO:0000256" key="9">
    <source>
        <dbReference type="RuleBase" id="RU362097"/>
    </source>
</evidence>
<keyword evidence="7 9" id="KW-0564">Palmitate</keyword>
<keyword evidence="13" id="KW-1185">Reference proteome</keyword>
<dbReference type="RefSeq" id="WP_161092623.1">
    <property type="nucleotide sequence ID" value="NZ_WWCV01000069.1"/>
</dbReference>
<comment type="similarity">
    <text evidence="2 9">Belongs to the outer membrane factor (OMF) (TC 1.B.17) family.</text>
</comment>
<evidence type="ECO:0000256" key="4">
    <source>
        <dbReference type="ARBA" id="ARBA00022692"/>
    </source>
</evidence>
<keyword evidence="10" id="KW-0175">Coiled coil</keyword>
<dbReference type="SUPFAM" id="SSF56954">
    <property type="entry name" value="Outer membrane efflux proteins (OEP)"/>
    <property type="match status" value="1"/>
</dbReference>
<dbReference type="GO" id="GO:0005886">
    <property type="term" value="C:plasma membrane"/>
    <property type="evidence" value="ECO:0007669"/>
    <property type="project" value="UniProtKB-SubCell"/>
</dbReference>
<evidence type="ECO:0000256" key="3">
    <source>
        <dbReference type="ARBA" id="ARBA00022452"/>
    </source>
</evidence>
<evidence type="ECO:0000256" key="8">
    <source>
        <dbReference type="ARBA" id="ARBA00023288"/>
    </source>
</evidence>
<feature type="region of interest" description="Disordered" evidence="11">
    <location>
        <begin position="254"/>
        <end position="284"/>
    </location>
</feature>
<evidence type="ECO:0000256" key="2">
    <source>
        <dbReference type="ARBA" id="ARBA00007613"/>
    </source>
</evidence>
<evidence type="ECO:0000313" key="12">
    <source>
        <dbReference type="EMBL" id="MYN20270.1"/>
    </source>
</evidence>
<sequence length="495" mass="52606">MNKTTLLLAMALALAGCAHIAPDQHPPARRDIAELPADIKLAREGWPDAQWWTAYHDPQLDALIKQALASAPTLDVAAAHIGSARSALSRSAADLGLDVSGYAGANRQRYSGTGLFPAPIGGAWFTAETLRLDVHYNFDWWGKNRAQVAAAVGELNAGRAEYAEAERTLAAAIAQSYFRLQGAWARLANNEQLAATQAAMVQDKAKRIAGGLANSDEQRAAEAELSQIRKQHAQLDADIDREREALRALIGADNAALAGPTPPQGSTTQAPTGTGNGALAGLAPRPLGSAEHALPSRLGMELLARRPDLQAARWKLEASLSRIDAAKAAFYPDVNLTSSIGLDTVKLENLLQAASRTLYLGPTLTLPLFDSRRLDAQLDGARTGRNERIAEYNQAVVDAVREVAQDGVQLQGIERQITEQTAATGTARAQLASAQARLTHGLADRAATLTAQLALLKQQDADLYLQQVQLLAEVALTNALGGGYREEAPTATASK</sequence>
<keyword evidence="4 9" id="KW-0812">Transmembrane</keyword>
<dbReference type="AlphaFoldDB" id="A0A845HNG7"/>
<evidence type="ECO:0000256" key="10">
    <source>
        <dbReference type="SAM" id="Coils"/>
    </source>
</evidence>
<evidence type="ECO:0000256" key="1">
    <source>
        <dbReference type="ARBA" id="ARBA00004370"/>
    </source>
</evidence>
<dbReference type="InterPro" id="IPR003423">
    <property type="entry name" value="OMP_efflux"/>
</dbReference>
<name>A0A845HNG7_9BURK</name>
<keyword evidence="3 9" id="KW-1134">Transmembrane beta strand</keyword>
<gene>
    <name evidence="12" type="ORF">GTP81_26355</name>
</gene>
<dbReference type="Gene3D" id="1.20.1600.10">
    <property type="entry name" value="Outer membrane efflux proteins (OEP)"/>
    <property type="match status" value="1"/>
</dbReference>
<dbReference type="Gene3D" id="2.20.200.10">
    <property type="entry name" value="Outer membrane efflux proteins (OEP)"/>
    <property type="match status" value="1"/>
</dbReference>
<dbReference type="PANTHER" id="PTHR30203:SF20">
    <property type="entry name" value="MULTIDRUG RESISTANCE OUTER MEMBRANE PROTEIN MDTP-RELATED"/>
    <property type="match status" value="1"/>
</dbReference>
<proteinExistence type="inferred from homology"/>
<evidence type="ECO:0000256" key="7">
    <source>
        <dbReference type="ARBA" id="ARBA00023139"/>
    </source>
</evidence>
<evidence type="ECO:0000313" key="13">
    <source>
        <dbReference type="Proteomes" id="UP000484875"/>
    </source>
</evidence>
<feature type="chain" id="PRO_5033106288" evidence="9">
    <location>
        <begin position="21"/>
        <end position="495"/>
    </location>
</feature>
<accession>A0A845HNG7</accession>
<feature type="signal peptide" evidence="9">
    <location>
        <begin position="1"/>
        <end position="20"/>
    </location>
</feature>
<comment type="caution">
    <text evidence="12">The sequence shown here is derived from an EMBL/GenBank/DDBJ whole genome shotgun (WGS) entry which is preliminary data.</text>
</comment>
<protein>
    <submittedName>
        <fullName evidence="12">Efflux transporter outer membrane subunit</fullName>
    </submittedName>
</protein>
<feature type="compositionally biased region" description="Low complexity" evidence="11">
    <location>
        <begin position="270"/>
        <end position="284"/>
    </location>
</feature>
<dbReference type="InterPro" id="IPR010131">
    <property type="entry name" value="MdtP/NodT-like"/>
</dbReference>
<dbReference type="EMBL" id="WWCV01000069">
    <property type="protein sequence ID" value="MYN20270.1"/>
    <property type="molecule type" value="Genomic_DNA"/>
</dbReference>
<feature type="coiled-coil region" evidence="10">
    <location>
        <begin position="218"/>
        <end position="245"/>
    </location>
</feature>
<evidence type="ECO:0000256" key="6">
    <source>
        <dbReference type="ARBA" id="ARBA00023136"/>
    </source>
</evidence>
<keyword evidence="6 9" id="KW-0472">Membrane</keyword>
<reference evidence="12 13" key="1">
    <citation type="submission" date="2019-12" db="EMBL/GenBank/DDBJ databases">
        <title>Novel species isolated from a subtropical stream in China.</title>
        <authorList>
            <person name="Lu H."/>
        </authorList>
    </citation>
    <scope>NUCLEOTIDE SEQUENCE [LARGE SCALE GENOMIC DNA]</scope>
    <source>
        <strain evidence="12 13">FT107W</strain>
    </source>
</reference>
<dbReference type="Pfam" id="PF02321">
    <property type="entry name" value="OEP"/>
    <property type="match status" value="2"/>
</dbReference>
<dbReference type="Proteomes" id="UP000484875">
    <property type="component" value="Unassembled WGS sequence"/>
</dbReference>
<dbReference type="PROSITE" id="PS51257">
    <property type="entry name" value="PROKAR_LIPOPROTEIN"/>
    <property type="match status" value="1"/>
</dbReference>
<organism evidence="12 13">
    <name type="scientific">Duganella vulcania</name>
    <dbReference type="NCBI Taxonomy" id="2692166"/>
    <lineage>
        <taxon>Bacteria</taxon>
        <taxon>Pseudomonadati</taxon>
        <taxon>Pseudomonadota</taxon>
        <taxon>Betaproteobacteria</taxon>
        <taxon>Burkholderiales</taxon>
        <taxon>Oxalobacteraceae</taxon>
        <taxon>Telluria group</taxon>
        <taxon>Duganella</taxon>
    </lineage>
</organism>
<dbReference type="NCBIfam" id="TIGR01845">
    <property type="entry name" value="outer_NodT"/>
    <property type="match status" value="1"/>
</dbReference>
<keyword evidence="8 9" id="KW-0449">Lipoprotein</keyword>
<dbReference type="PANTHER" id="PTHR30203">
    <property type="entry name" value="OUTER MEMBRANE CATION EFFLUX PROTEIN"/>
    <property type="match status" value="1"/>
</dbReference>
<dbReference type="GO" id="GO:0015562">
    <property type="term" value="F:efflux transmembrane transporter activity"/>
    <property type="evidence" value="ECO:0007669"/>
    <property type="project" value="InterPro"/>
</dbReference>
<keyword evidence="5 9" id="KW-0732">Signal</keyword>
<comment type="subcellular location">
    <subcellularLocation>
        <location evidence="9">Cell membrane</location>
        <topology evidence="9">Lipid-anchor</topology>
    </subcellularLocation>
    <subcellularLocation>
        <location evidence="1">Membrane</location>
    </subcellularLocation>
</comment>
<evidence type="ECO:0000256" key="5">
    <source>
        <dbReference type="ARBA" id="ARBA00022729"/>
    </source>
</evidence>
<evidence type="ECO:0000256" key="11">
    <source>
        <dbReference type="SAM" id="MobiDB-lite"/>
    </source>
</evidence>